<dbReference type="Pfam" id="PF06114">
    <property type="entry name" value="Peptidase_M78"/>
    <property type="match status" value="1"/>
</dbReference>
<sequence length="272" mass="30060">MGVFPTPVANIMAVAKVEEAEDEALDDGLIARMRKVAGTALKSAFSKVLGLFHASAGLVYIDRTMHAVKQTFVRLHEAAHGFLPWQRGLYAVVEDCENSLDPDVASAFDREANVFASEVLFQMDSFIERANDKEFGIFTPIGLAKTYGASLYASIRQYVSKNHRCCVVLVLNPPEIREGVGFTASLRRVVASQDFQRRFANTAWPNFFTPNDKVGALVPINRRASGKRAFELTDANGMRHECVAEAFTQTHQVFVLIHVKQALNSTIILLPG</sequence>
<evidence type="ECO:0000313" key="3">
    <source>
        <dbReference type="Proteomes" id="UP000041247"/>
    </source>
</evidence>
<accession>A0A0K2ZKF5</accession>
<reference evidence="2 3" key="1">
    <citation type="submission" date="2015-07" db="EMBL/GenBank/DDBJ databases">
        <authorList>
            <person name="Noorani M."/>
        </authorList>
    </citation>
    <scope>NUCLEOTIDE SEQUENCE [LARGE SCALE GENOMIC DNA]</scope>
    <source>
        <strain evidence="2">LMG728</strain>
    </source>
</reference>
<feature type="domain" description="IrrE N-terminal-like" evidence="1">
    <location>
        <begin position="55"/>
        <end position="151"/>
    </location>
</feature>
<dbReference type="AlphaFoldDB" id="A0A0K2ZKF5"/>
<dbReference type="EMBL" id="CXOK01000027">
    <property type="protein sequence ID" value="CTP86088.1"/>
    <property type="molecule type" value="Genomic_DNA"/>
</dbReference>
<protein>
    <recommendedName>
        <fullName evidence="1">IrrE N-terminal-like domain-containing protein</fullName>
    </recommendedName>
</protein>
<evidence type="ECO:0000259" key="1">
    <source>
        <dbReference type="Pfam" id="PF06114"/>
    </source>
</evidence>
<proteinExistence type="predicted"/>
<dbReference type="Gene3D" id="1.10.10.2910">
    <property type="match status" value="1"/>
</dbReference>
<dbReference type="InterPro" id="IPR010359">
    <property type="entry name" value="IrrE_HExxH"/>
</dbReference>
<name>A0A0K2ZKF5_9XANT</name>
<organism evidence="2 3">
    <name type="scientific">Xanthomonas graminis pv. poae</name>
    <dbReference type="NCBI Taxonomy" id="227946"/>
    <lineage>
        <taxon>Bacteria</taxon>
        <taxon>Pseudomonadati</taxon>
        <taxon>Pseudomonadota</taxon>
        <taxon>Gammaproteobacteria</taxon>
        <taxon>Lysobacterales</taxon>
        <taxon>Lysobacteraceae</taxon>
        <taxon>Xanthomonas</taxon>
        <taxon>Xanthomonas translucens group</taxon>
        <taxon>Xanthomonas graminis</taxon>
    </lineage>
</organism>
<evidence type="ECO:0000313" key="2">
    <source>
        <dbReference type="EMBL" id="CTP86088.1"/>
    </source>
</evidence>
<gene>
    <name evidence="2" type="ORF">XTPLMG728_1105</name>
</gene>
<dbReference type="Proteomes" id="UP000041247">
    <property type="component" value="Unassembled WGS sequence"/>
</dbReference>